<keyword evidence="3" id="KW-0479">Metal-binding</keyword>
<proteinExistence type="inferred from homology"/>
<dbReference type="PANTHER" id="PTHR46475:SF2">
    <property type="entry name" value="REGULATORY PROTEIN NPR3"/>
    <property type="match status" value="1"/>
</dbReference>
<dbReference type="Proteomes" id="UP000525078">
    <property type="component" value="Unassembled WGS sequence"/>
</dbReference>
<keyword evidence="20" id="KW-1185">Reference proteome</keyword>
<comment type="subcellular location">
    <subcellularLocation>
        <location evidence="1">Nucleus</location>
    </subcellularLocation>
</comment>
<name>A0A7J6EXS8_CANSA</name>
<dbReference type="GO" id="GO:0009862">
    <property type="term" value="P:systemic acquired resistance, salicylic acid mediated signaling pathway"/>
    <property type="evidence" value="ECO:0007669"/>
    <property type="project" value="InterPro"/>
</dbReference>
<comment type="caution">
    <text evidence="17">The sequence shown here is derived from an EMBL/GenBank/DDBJ whole genome shotgun (WGS) entry which is preliminary data.</text>
</comment>
<evidence type="ECO:0000256" key="11">
    <source>
        <dbReference type="ARBA" id="ARBA00044947"/>
    </source>
</evidence>
<comment type="caution">
    <text evidence="13">Lacks conserved residue(s) required for the propagation of feature annotation.</text>
</comment>
<evidence type="ECO:0000313" key="17">
    <source>
        <dbReference type="EMBL" id="KAF4362470.1"/>
    </source>
</evidence>
<evidence type="ECO:0000313" key="20">
    <source>
        <dbReference type="Proteomes" id="UP000583929"/>
    </source>
</evidence>
<dbReference type="OrthoDB" id="71307at2759"/>
<evidence type="ECO:0000313" key="19">
    <source>
        <dbReference type="Proteomes" id="UP000525078"/>
    </source>
</evidence>
<dbReference type="GO" id="GO:0008270">
    <property type="term" value="F:zinc ion binding"/>
    <property type="evidence" value="ECO:0007669"/>
    <property type="project" value="UniProtKB-KW"/>
</dbReference>
<organism evidence="17 19">
    <name type="scientific">Cannabis sativa</name>
    <name type="common">Hemp</name>
    <name type="synonym">Marijuana</name>
    <dbReference type="NCBI Taxonomy" id="3483"/>
    <lineage>
        <taxon>Eukaryota</taxon>
        <taxon>Viridiplantae</taxon>
        <taxon>Streptophyta</taxon>
        <taxon>Embryophyta</taxon>
        <taxon>Tracheophyta</taxon>
        <taxon>Spermatophyta</taxon>
        <taxon>Magnoliopsida</taxon>
        <taxon>eudicotyledons</taxon>
        <taxon>Gunneridae</taxon>
        <taxon>Pentapetalae</taxon>
        <taxon>rosids</taxon>
        <taxon>fabids</taxon>
        <taxon>Rosales</taxon>
        <taxon>Cannabaceae</taxon>
        <taxon>Cannabis</taxon>
    </lineage>
</organism>
<dbReference type="Pfam" id="PF12313">
    <property type="entry name" value="NPR1_like_C"/>
    <property type="match status" value="1"/>
</dbReference>
<dbReference type="Pfam" id="PF11900">
    <property type="entry name" value="DUF3420"/>
    <property type="match status" value="1"/>
</dbReference>
<reference evidence="19 20" key="1">
    <citation type="journal article" date="2020" name="bioRxiv">
        <title>Sequence and annotation of 42 cannabis genomes reveals extensive copy number variation in cannabinoid synthesis and pathogen resistance genes.</title>
        <authorList>
            <person name="Mckernan K.J."/>
            <person name="Helbert Y."/>
            <person name="Kane L.T."/>
            <person name="Ebling H."/>
            <person name="Zhang L."/>
            <person name="Liu B."/>
            <person name="Eaton Z."/>
            <person name="Mclaughlin S."/>
            <person name="Kingan S."/>
            <person name="Baybayan P."/>
            <person name="Concepcion G."/>
            <person name="Jordan M."/>
            <person name="Riva A."/>
            <person name="Barbazuk W."/>
            <person name="Harkins T."/>
        </authorList>
    </citation>
    <scope>NUCLEOTIDE SEQUENCE [LARGE SCALE GENOMIC DNA]</scope>
    <source>
        <strain evidence="19 20">cv. Jamaican Lion 4</strain>
        <strain evidence="18">Father</strain>
        <strain evidence="17">Mother</strain>
        <tissue evidence="17">Leaf</tissue>
    </source>
</reference>
<feature type="repeat" description="ANK" evidence="12">
    <location>
        <begin position="337"/>
        <end position="369"/>
    </location>
</feature>
<dbReference type="InterPro" id="IPR021094">
    <property type="entry name" value="NPR1/NIM1-like_C"/>
</dbReference>
<dbReference type="Gene3D" id="1.25.40.20">
    <property type="entry name" value="Ankyrin repeat-containing domain"/>
    <property type="match status" value="1"/>
</dbReference>
<dbReference type="Gene3D" id="3.30.710.10">
    <property type="entry name" value="Potassium Channel Kv1.1, Chain A"/>
    <property type="match status" value="1"/>
</dbReference>
<feature type="domain" description="C2HC NPR-type" evidence="16">
    <location>
        <begin position="147"/>
        <end position="161"/>
    </location>
</feature>
<dbReference type="InterPro" id="IPR011333">
    <property type="entry name" value="SKP1/BTB/POZ_sf"/>
</dbReference>
<evidence type="ECO:0000256" key="4">
    <source>
        <dbReference type="ARBA" id="ARBA00022737"/>
    </source>
</evidence>
<dbReference type="AlphaFoldDB" id="A0A7J6EXS8"/>
<dbReference type="FunFam" id="3.30.710.10:FF:000110">
    <property type="entry name" value="Regulatory protein NPR3"/>
    <property type="match status" value="1"/>
</dbReference>
<gene>
    <name evidence="17" type="ORF">F8388_019753</name>
    <name evidence="18" type="ORF">G4B88_018693</name>
</gene>
<keyword evidence="10" id="KW-0539">Nucleus</keyword>
<dbReference type="GO" id="GO:0042742">
    <property type="term" value="P:defense response to bacterium"/>
    <property type="evidence" value="ECO:0007669"/>
    <property type="project" value="TreeGrafter"/>
</dbReference>
<accession>A0A7J6EXS8</accession>
<sequence length="598" mass="67122">MAISTEPSSSLSFSSSSHLSNGSHGQNLCSSSGSEAVFPSLEVMGLNKLSSSLEQLLLVDASASDYSDAEVVVEETPVGVHRCILASRSSFFNDLFKKDKGGISDKGGKPKYCMKDMLPYGNVGYEAFLVFLNYAYTGRHKPSPMEVSTCVDNICPHDSCRPAINFAVEMMYASSIFKMPELVSLFQRRLLNFVGKSLVEDVIPILVASFHCELSQLFAQCLDRVARSDIEFISLEKELPYEVAEKIKLLRKKPECSEEEEEDKIEFVDPLREKRIRRIHKALDSDDVELVKLLLTESDVTLDDANALHYAGAYCDPKVVNEVLGLGLADVNLRNSRGYTVLHIAAMRKEPSIIVSLLNKGARASELTSDGQSAVSICRRLTRPKDYHAKMEQGQETNKDRICIDVLEREMWRNPMAPEQSMSLHTMADDFHMRLLYLENRVAFARLFFPSEAKLAMDIAHAETTSEFARLCASKGSNGNLREVDLNETPLVQRKRLFSRMEALGKTVDMGRRYFPHCSEVLDKFMEDDLPSMLYLETGTPEEQKIKRTRFMELKEDVQNAFNKDKAEFNRAGGLSSSSSSSSLKLKDGVKQKARKLL</sequence>
<dbReference type="GO" id="GO:2000031">
    <property type="term" value="P:regulation of salicylic acid mediated signaling pathway"/>
    <property type="evidence" value="ECO:0007669"/>
    <property type="project" value="InterPro"/>
</dbReference>
<evidence type="ECO:0000256" key="6">
    <source>
        <dbReference type="ARBA" id="ARBA00022786"/>
    </source>
</evidence>
<protein>
    <submittedName>
        <fullName evidence="17">Uncharacterized protein</fullName>
    </submittedName>
</protein>
<dbReference type="InterPro" id="IPR057250">
    <property type="entry name" value="Znf_C2HC_NPR-type"/>
</dbReference>
<dbReference type="SMART" id="SM00225">
    <property type="entry name" value="BTB"/>
    <property type="match status" value="1"/>
</dbReference>
<dbReference type="PROSITE" id="PS50097">
    <property type="entry name" value="BTB"/>
    <property type="match status" value="1"/>
</dbReference>
<keyword evidence="6" id="KW-0833">Ubl conjugation pathway</keyword>
<dbReference type="InterPro" id="IPR002110">
    <property type="entry name" value="Ankyrin_rpt"/>
</dbReference>
<dbReference type="SMART" id="SM00248">
    <property type="entry name" value="ANK"/>
    <property type="match status" value="3"/>
</dbReference>
<dbReference type="PROSITE" id="PS50088">
    <property type="entry name" value="ANK_REPEAT"/>
    <property type="match status" value="1"/>
</dbReference>
<evidence type="ECO:0000313" key="18">
    <source>
        <dbReference type="EMBL" id="KAF4400351.1"/>
    </source>
</evidence>
<dbReference type="InterPro" id="IPR000210">
    <property type="entry name" value="BTB/POZ_dom"/>
</dbReference>
<evidence type="ECO:0000256" key="5">
    <source>
        <dbReference type="ARBA" id="ARBA00022771"/>
    </source>
</evidence>
<dbReference type="GO" id="GO:2000022">
    <property type="term" value="P:regulation of jasmonic acid mediated signaling pathway"/>
    <property type="evidence" value="ECO:0007669"/>
    <property type="project" value="InterPro"/>
</dbReference>
<dbReference type="FunFam" id="1.25.40.20:FF:000123">
    <property type="entry name" value="regulatory protein NPR3-like"/>
    <property type="match status" value="1"/>
</dbReference>
<dbReference type="Pfam" id="PF00651">
    <property type="entry name" value="BTB"/>
    <property type="match status" value="1"/>
</dbReference>
<dbReference type="GO" id="GO:0005634">
    <property type="term" value="C:nucleus"/>
    <property type="evidence" value="ECO:0007669"/>
    <property type="project" value="UniProtKB-SubCell"/>
</dbReference>
<keyword evidence="8" id="KW-0862">Zinc</keyword>
<keyword evidence="5 13" id="KW-0863">Zinc-finger</keyword>
<evidence type="ECO:0000256" key="3">
    <source>
        <dbReference type="ARBA" id="ARBA00022723"/>
    </source>
</evidence>
<evidence type="ECO:0000259" key="15">
    <source>
        <dbReference type="PROSITE" id="PS50097"/>
    </source>
</evidence>
<evidence type="ECO:0000256" key="10">
    <source>
        <dbReference type="ARBA" id="ARBA00023242"/>
    </source>
</evidence>
<dbReference type="InterPro" id="IPR024228">
    <property type="entry name" value="NPR_central_dom"/>
</dbReference>
<dbReference type="PROSITE" id="PS52046">
    <property type="entry name" value="ZF_C2HC_NPR"/>
    <property type="match status" value="1"/>
</dbReference>
<evidence type="ECO:0000256" key="13">
    <source>
        <dbReference type="PROSITE-ProRule" id="PRU01391"/>
    </source>
</evidence>
<dbReference type="CDD" id="cd18310">
    <property type="entry name" value="BTB_POZ_NPR_plant"/>
    <property type="match status" value="1"/>
</dbReference>
<feature type="domain" description="BTB" evidence="15">
    <location>
        <begin position="67"/>
        <end position="144"/>
    </location>
</feature>
<comment type="pathway">
    <text evidence="2">Protein modification; protein ubiquitination.</text>
</comment>
<dbReference type="PANTHER" id="PTHR46475">
    <property type="entry name" value="REGULATORY PROTEIN NPR3"/>
    <property type="match status" value="1"/>
</dbReference>
<evidence type="ECO:0000256" key="7">
    <source>
        <dbReference type="ARBA" id="ARBA00022821"/>
    </source>
</evidence>
<evidence type="ECO:0000256" key="12">
    <source>
        <dbReference type="PROSITE-ProRule" id="PRU00023"/>
    </source>
</evidence>
<dbReference type="Proteomes" id="UP000583929">
    <property type="component" value="Unassembled WGS sequence"/>
</dbReference>
<evidence type="ECO:0000256" key="8">
    <source>
        <dbReference type="ARBA" id="ARBA00022833"/>
    </source>
</evidence>
<evidence type="ECO:0000256" key="2">
    <source>
        <dbReference type="ARBA" id="ARBA00004906"/>
    </source>
</evidence>
<dbReference type="GO" id="GO:0050832">
    <property type="term" value="P:defense response to fungus"/>
    <property type="evidence" value="ECO:0007669"/>
    <property type="project" value="TreeGrafter"/>
</dbReference>
<dbReference type="EMBL" id="JAATIP010000183">
    <property type="protein sequence ID" value="KAF4362470.1"/>
    <property type="molecule type" value="Genomic_DNA"/>
</dbReference>
<evidence type="ECO:0000256" key="14">
    <source>
        <dbReference type="SAM" id="MobiDB-lite"/>
    </source>
</evidence>
<dbReference type="InterPro" id="IPR044292">
    <property type="entry name" value="NPR"/>
</dbReference>
<evidence type="ECO:0000256" key="1">
    <source>
        <dbReference type="ARBA" id="ARBA00004123"/>
    </source>
</evidence>
<keyword evidence="7" id="KW-0611">Plant defense</keyword>
<dbReference type="SUPFAM" id="SSF54695">
    <property type="entry name" value="POZ domain"/>
    <property type="match status" value="1"/>
</dbReference>
<dbReference type="SUPFAM" id="SSF48403">
    <property type="entry name" value="Ankyrin repeat"/>
    <property type="match status" value="1"/>
</dbReference>
<dbReference type="InterPro" id="IPR036770">
    <property type="entry name" value="Ankyrin_rpt-contain_sf"/>
</dbReference>
<evidence type="ECO:0000259" key="16">
    <source>
        <dbReference type="PROSITE" id="PS52046"/>
    </source>
</evidence>
<keyword evidence="9 12" id="KW-0040">ANK repeat</keyword>
<feature type="region of interest" description="Disordered" evidence="14">
    <location>
        <begin position="570"/>
        <end position="598"/>
    </location>
</feature>
<evidence type="ECO:0000256" key="9">
    <source>
        <dbReference type="ARBA" id="ARBA00023043"/>
    </source>
</evidence>
<comment type="similarity">
    <text evidence="11">Belongs to the plant 'ANKYRIN-BTB/POZ' family. 'NPR1-like' subfamily.</text>
</comment>
<dbReference type="PROSITE" id="PS50297">
    <property type="entry name" value="ANK_REP_REGION"/>
    <property type="match status" value="1"/>
</dbReference>
<dbReference type="EMBL" id="JAATIQ010000018">
    <property type="protein sequence ID" value="KAF4400351.1"/>
    <property type="molecule type" value="Genomic_DNA"/>
</dbReference>
<keyword evidence="4" id="KW-0677">Repeat</keyword>